<comment type="caution">
    <text evidence="9">The sequence shown here is derived from an EMBL/GenBank/DDBJ whole genome shotgun (WGS) entry which is preliminary data.</text>
</comment>
<dbReference type="InterPro" id="IPR000515">
    <property type="entry name" value="MetI-like"/>
</dbReference>
<dbReference type="AlphaFoldDB" id="A0A2N5N3F7"/>
<feature type="domain" description="ABC transmembrane type-1" evidence="8">
    <location>
        <begin position="91"/>
        <end position="282"/>
    </location>
</feature>
<dbReference type="GO" id="GO:0005886">
    <property type="term" value="C:plasma membrane"/>
    <property type="evidence" value="ECO:0007669"/>
    <property type="project" value="UniProtKB-SubCell"/>
</dbReference>
<comment type="subcellular location">
    <subcellularLocation>
        <location evidence="1 7">Cell membrane</location>
        <topology evidence="1 7">Multi-pass membrane protein</topology>
    </subcellularLocation>
</comment>
<organism evidence="9 10">
    <name type="scientific">Paenibacillus pasadenensis</name>
    <dbReference type="NCBI Taxonomy" id="217090"/>
    <lineage>
        <taxon>Bacteria</taxon>
        <taxon>Bacillati</taxon>
        <taxon>Bacillota</taxon>
        <taxon>Bacilli</taxon>
        <taxon>Bacillales</taxon>
        <taxon>Paenibacillaceae</taxon>
        <taxon>Paenibacillus</taxon>
    </lineage>
</organism>
<proteinExistence type="inferred from homology"/>
<comment type="similarity">
    <text evidence="7">Belongs to the binding-protein-dependent transport system permease family.</text>
</comment>
<dbReference type="PANTHER" id="PTHR43744:SF8">
    <property type="entry name" value="SN-GLYCEROL-3-PHOSPHATE TRANSPORT SYSTEM PERMEASE PROTEIN UGPE"/>
    <property type="match status" value="1"/>
</dbReference>
<dbReference type="PROSITE" id="PS50928">
    <property type="entry name" value="ABC_TM1"/>
    <property type="match status" value="1"/>
</dbReference>
<keyword evidence="10" id="KW-1185">Reference proteome</keyword>
<evidence type="ECO:0000256" key="5">
    <source>
        <dbReference type="ARBA" id="ARBA00022989"/>
    </source>
</evidence>
<dbReference type="PANTHER" id="PTHR43744">
    <property type="entry name" value="ABC TRANSPORTER PERMEASE PROTEIN MG189-RELATED-RELATED"/>
    <property type="match status" value="1"/>
</dbReference>
<accession>A0A2N5N3F7</accession>
<evidence type="ECO:0000256" key="4">
    <source>
        <dbReference type="ARBA" id="ARBA00022692"/>
    </source>
</evidence>
<evidence type="ECO:0000256" key="6">
    <source>
        <dbReference type="ARBA" id="ARBA00023136"/>
    </source>
</evidence>
<dbReference type="InterPro" id="IPR035906">
    <property type="entry name" value="MetI-like_sf"/>
</dbReference>
<gene>
    <name evidence="9" type="ORF">B8V81_3309</name>
</gene>
<evidence type="ECO:0000256" key="2">
    <source>
        <dbReference type="ARBA" id="ARBA00022448"/>
    </source>
</evidence>
<evidence type="ECO:0000256" key="7">
    <source>
        <dbReference type="RuleBase" id="RU363032"/>
    </source>
</evidence>
<reference evidence="9 10" key="1">
    <citation type="submission" date="2017-05" db="EMBL/GenBank/DDBJ databases">
        <title>Functional genome analysis of Paenibacillus pasadenensis strain R16: insights on endophytic life style and antifungal activity.</title>
        <authorList>
            <person name="Passera A."/>
            <person name="Marcolungo L."/>
            <person name="Casati P."/>
            <person name="Brasca M."/>
            <person name="Quaglino F."/>
            <person name="Delledonne M."/>
        </authorList>
    </citation>
    <scope>NUCLEOTIDE SEQUENCE [LARGE SCALE GENOMIC DNA]</scope>
    <source>
        <strain evidence="9 10">R16</strain>
    </source>
</reference>
<dbReference type="Proteomes" id="UP000234789">
    <property type="component" value="Unassembled WGS sequence"/>
</dbReference>
<evidence type="ECO:0000259" key="8">
    <source>
        <dbReference type="PROSITE" id="PS50928"/>
    </source>
</evidence>
<keyword evidence="4 7" id="KW-0812">Transmembrane</keyword>
<feature type="transmembrane region" description="Helical" evidence="7">
    <location>
        <begin position="128"/>
        <end position="147"/>
    </location>
</feature>
<feature type="transmembrane region" description="Helical" evidence="7">
    <location>
        <begin position="204"/>
        <end position="228"/>
    </location>
</feature>
<keyword evidence="2 7" id="KW-0813">Transport</keyword>
<feature type="transmembrane region" description="Helical" evidence="7">
    <location>
        <begin position="159"/>
        <end position="183"/>
    </location>
</feature>
<evidence type="ECO:0000256" key="1">
    <source>
        <dbReference type="ARBA" id="ARBA00004651"/>
    </source>
</evidence>
<sequence>MGWKQMQQVNGVNTVPVERHRSGKRIPLGTLFMYVCLTLWALTTIYPMFWIINNSFKLSTDVMNDSFSIALSPVLTNYETAFDRINIGKAYANSLIMSGATVLLVLVCGGLAAYVLSRFKFRGRNALSSLLVATLLIPAFATVVPVYELLIEWGLVNKYWGLILPHTAGNLTFAILVMTAYMATIPKELEEAAFIDGCNRFNMFTRIFMPIARPVFASASIFVFLWSYNDLFSALIFVNKENVRPIVALLNEISSQYGTDFGLMASAVSLTVVPVLIVYLFIQKYIEKGMTEGAVKG</sequence>
<dbReference type="Pfam" id="PF00528">
    <property type="entry name" value="BPD_transp_1"/>
    <property type="match status" value="1"/>
</dbReference>
<evidence type="ECO:0000256" key="3">
    <source>
        <dbReference type="ARBA" id="ARBA00022475"/>
    </source>
</evidence>
<dbReference type="CDD" id="cd06261">
    <property type="entry name" value="TM_PBP2"/>
    <property type="match status" value="1"/>
</dbReference>
<evidence type="ECO:0000313" key="9">
    <source>
        <dbReference type="EMBL" id="PLT44878.1"/>
    </source>
</evidence>
<feature type="transmembrane region" description="Helical" evidence="7">
    <location>
        <begin position="261"/>
        <end position="282"/>
    </location>
</feature>
<protein>
    <submittedName>
        <fullName evidence="9">Sugar ABC transporter</fullName>
    </submittedName>
</protein>
<dbReference type="GO" id="GO:0055085">
    <property type="term" value="P:transmembrane transport"/>
    <property type="evidence" value="ECO:0007669"/>
    <property type="project" value="InterPro"/>
</dbReference>
<name>A0A2N5N3F7_9BACL</name>
<dbReference type="SUPFAM" id="SSF161098">
    <property type="entry name" value="MetI-like"/>
    <property type="match status" value="1"/>
</dbReference>
<keyword evidence="6 7" id="KW-0472">Membrane</keyword>
<keyword evidence="3" id="KW-1003">Cell membrane</keyword>
<dbReference type="EMBL" id="NFEZ01000004">
    <property type="protein sequence ID" value="PLT44878.1"/>
    <property type="molecule type" value="Genomic_DNA"/>
</dbReference>
<feature type="transmembrane region" description="Helical" evidence="7">
    <location>
        <begin position="95"/>
        <end position="116"/>
    </location>
</feature>
<evidence type="ECO:0000313" key="10">
    <source>
        <dbReference type="Proteomes" id="UP000234789"/>
    </source>
</evidence>
<keyword evidence="5 7" id="KW-1133">Transmembrane helix</keyword>
<feature type="transmembrane region" description="Helical" evidence="7">
    <location>
        <begin position="31"/>
        <end position="52"/>
    </location>
</feature>
<dbReference type="Gene3D" id="1.10.3720.10">
    <property type="entry name" value="MetI-like"/>
    <property type="match status" value="1"/>
</dbReference>